<dbReference type="AlphaFoldDB" id="A0A177B1B1"/>
<evidence type="ECO:0008006" key="3">
    <source>
        <dbReference type="Google" id="ProtNLM"/>
    </source>
</evidence>
<comment type="caution">
    <text evidence="1">The sequence shown here is derived from an EMBL/GenBank/DDBJ whole genome shotgun (WGS) entry which is preliminary data.</text>
</comment>
<proteinExistence type="predicted"/>
<organism evidence="1 2">
    <name type="scientific">Intoshia linei</name>
    <dbReference type="NCBI Taxonomy" id="1819745"/>
    <lineage>
        <taxon>Eukaryota</taxon>
        <taxon>Metazoa</taxon>
        <taxon>Spiralia</taxon>
        <taxon>Lophotrochozoa</taxon>
        <taxon>Mesozoa</taxon>
        <taxon>Orthonectida</taxon>
        <taxon>Rhopaluridae</taxon>
        <taxon>Intoshia</taxon>
    </lineage>
</organism>
<dbReference type="Proteomes" id="UP000078046">
    <property type="component" value="Unassembled WGS sequence"/>
</dbReference>
<reference evidence="1 2" key="1">
    <citation type="submission" date="2016-04" db="EMBL/GenBank/DDBJ databases">
        <title>The genome of Intoshia linei affirms orthonectids as highly simplified spiralians.</title>
        <authorList>
            <person name="Mikhailov K.V."/>
            <person name="Slusarev G.S."/>
            <person name="Nikitin M.A."/>
            <person name="Logacheva M.D."/>
            <person name="Penin A."/>
            <person name="Aleoshin V."/>
            <person name="Panchin Y.V."/>
        </authorList>
    </citation>
    <scope>NUCLEOTIDE SEQUENCE [LARGE SCALE GENOMIC DNA]</scope>
    <source>
        <strain evidence="1">Intl2013</strain>
        <tissue evidence="1">Whole animal</tissue>
    </source>
</reference>
<keyword evidence="2" id="KW-1185">Reference proteome</keyword>
<dbReference type="EMBL" id="LWCA01000534">
    <property type="protein sequence ID" value="OAF67996.1"/>
    <property type="molecule type" value="Genomic_DNA"/>
</dbReference>
<dbReference type="Gene3D" id="1.20.1270.60">
    <property type="entry name" value="Arfaptin homology (AH) domain/BAR domain"/>
    <property type="match status" value="1"/>
</dbReference>
<evidence type="ECO:0000313" key="1">
    <source>
        <dbReference type="EMBL" id="OAF67996.1"/>
    </source>
</evidence>
<dbReference type="InterPro" id="IPR027267">
    <property type="entry name" value="AH/BAR_dom_sf"/>
</dbReference>
<evidence type="ECO:0000313" key="2">
    <source>
        <dbReference type="Proteomes" id="UP000078046"/>
    </source>
</evidence>
<sequence length="222" mass="26166">MSHNINKILIVEANLKNLETHTNNFQKEINELIKHQYNMIMDGMEMKFISTEISDLYESWLIEHKNMADSYKKLLSVIDTINYQPGDNLKQLFKIYSNYSCKRNKLLDELAKYKVKSMKNDKKLIKKRNKTSTKINEIKETIRRLDDTFSELSDSFYEQQYQIFEPLSTAIASEQILTYNIMHKCMSNIKCSFNSLLTTQESEDFDVEAELLNLEKLLITSD</sequence>
<protein>
    <recommendedName>
        <fullName evidence="3">BAR domain-containing protein</fullName>
    </recommendedName>
</protein>
<accession>A0A177B1B1</accession>
<gene>
    <name evidence="1" type="ORF">A3Q56_04275</name>
</gene>
<name>A0A177B1B1_9BILA</name>